<accession>A0ABD4KEN2</accession>
<name>A0ABD4KEN2_9ENTR</name>
<dbReference type="AlphaFoldDB" id="A0ABD4KEN2"/>
<dbReference type="RefSeq" id="WP_194513504.1">
    <property type="nucleotide sequence ID" value="NZ_JADIXP010000008.1"/>
</dbReference>
<comment type="caution">
    <text evidence="1">The sequence shown here is derived from an EMBL/GenBank/DDBJ whole genome shotgun (WGS) entry which is preliminary data.</text>
</comment>
<dbReference type="EMBL" id="JADIXP010000008">
    <property type="protein sequence ID" value="MBF4178959.1"/>
    <property type="molecule type" value="Genomic_DNA"/>
</dbReference>
<evidence type="ECO:0000313" key="2">
    <source>
        <dbReference type="Proteomes" id="UP000628560"/>
    </source>
</evidence>
<gene>
    <name evidence="1" type="ORF">ISP11_13900</name>
</gene>
<sequence>MAGYSDYLINMAAKVISNAVPINDINVIVNRFIHDDFESYKTSNFHIHESGVSNITAESSNLGSSNSQANDVSFEIEVNKCIKKTLSYLKSDNIVEGDVSKTQIYLEALAEKDRLLFLEVFQKTWVAVYYSPEHLRNYLCVAASMDYSLMKDRADVLILGCSAHEDALVQEAAIRAFESWENPEHATHLRAMRKFEEKWIEDYKQRTILFLEGLK</sequence>
<protein>
    <submittedName>
        <fullName evidence="1">Uncharacterized protein</fullName>
    </submittedName>
</protein>
<evidence type="ECO:0000313" key="1">
    <source>
        <dbReference type="EMBL" id="MBF4178959.1"/>
    </source>
</evidence>
<proteinExistence type="predicted"/>
<organism evidence="1 2">
    <name type="scientific">Lelliottia nimipressuralis</name>
    <dbReference type="NCBI Taxonomy" id="69220"/>
    <lineage>
        <taxon>Bacteria</taxon>
        <taxon>Pseudomonadati</taxon>
        <taxon>Pseudomonadota</taxon>
        <taxon>Gammaproteobacteria</taxon>
        <taxon>Enterobacterales</taxon>
        <taxon>Enterobacteriaceae</taxon>
        <taxon>Lelliottia</taxon>
    </lineage>
</organism>
<dbReference type="Proteomes" id="UP000628560">
    <property type="component" value="Unassembled WGS sequence"/>
</dbReference>
<reference evidence="1 2" key="1">
    <citation type="submission" date="2020-11" db="EMBL/GenBank/DDBJ databases">
        <title>Identification of Lelliottia nimipressuralis from Wound Infection by Whole Genome-Based Bacterial Identification.</title>
        <authorList>
            <person name="Navarathna D.H."/>
            <person name="Choi H."/>
            <person name="Jinadatha C."/>
            <person name="Chatterjee P."/>
            <person name="Hwang M."/>
        </authorList>
    </citation>
    <scope>NUCLEOTIDE SEQUENCE [LARGE SCALE GENOMIC DNA]</scope>
    <source>
        <strain evidence="1 2">DN2020</strain>
    </source>
</reference>